<proteinExistence type="predicted"/>
<evidence type="ECO:0000256" key="6">
    <source>
        <dbReference type="ARBA" id="ARBA00022859"/>
    </source>
</evidence>
<dbReference type="InterPro" id="IPR007111">
    <property type="entry name" value="NACHT_NTPase"/>
</dbReference>
<gene>
    <name evidence="9" type="ORF">CAPTEDRAFT_201949</name>
</gene>
<dbReference type="SUPFAM" id="SSF52047">
    <property type="entry name" value="RNI-like"/>
    <property type="match status" value="1"/>
</dbReference>
<dbReference type="PROSITE" id="PS50209">
    <property type="entry name" value="CARD"/>
    <property type="match status" value="1"/>
</dbReference>
<evidence type="ECO:0000313" key="9">
    <source>
        <dbReference type="EMBL" id="ELT91370.1"/>
    </source>
</evidence>
<evidence type="ECO:0000256" key="4">
    <source>
        <dbReference type="ARBA" id="ARBA00022741"/>
    </source>
</evidence>
<dbReference type="EMBL" id="AMQN01002948">
    <property type="status" value="NOT_ANNOTATED_CDS"/>
    <property type="molecule type" value="Genomic_DNA"/>
</dbReference>
<dbReference type="GO" id="GO:0042981">
    <property type="term" value="P:regulation of apoptotic process"/>
    <property type="evidence" value="ECO:0007669"/>
    <property type="project" value="InterPro"/>
</dbReference>
<dbReference type="SUPFAM" id="SSF52540">
    <property type="entry name" value="P-loop containing nucleoside triphosphate hydrolases"/>
    <property type="match status" value="1"/>
</dbReference>
<keyword evidence="2" id="KW-0963">Cytoplasm</keyword>
<evidence type="ECO:0000259" key="7">
    <source>
        <dbReference type="PROSITE" id="PS50209"/>
    </source>
</evidence>
<dbReference type="PANTHER" id="PTHR46844">
    <property type="entry name" value="SLR5058 PROTEIN"/>
    <property type="match status" value="1"/>
</dbReference>
<keyword evidence="4" id="KW-0547">Nucleotide-binding</keyword>
<sequence>MALSGERKEILNDKRVELVESIQLHGLWSHLRSRRIVTKKDEDLIKLNRTPVEQVGEFLDHLARRTNRDYEEFCECLEKDNQGYVVTQILGGLPQKAAKSRQESKGVFGRFMDMMWCKRLPQHATDSQATDPIEMDSQAVKDARTLLKRCYSRLRDISTAPWACEFDLDSADVYISLHLKEENILTSQKRDFTQDQIFTSLRMKRTDEARRMVDKNPKRILLEGDPGMGKSTLCQSLTYRWAYEICNARYCKYTPCIHSWSLVIYLTAPDYKGYTDIATAVCDNLLPEMTANEAFEEALEQSSTLFIVDSYDEGHTDNTLLQDLIKGIVCAEATVLVTSRPNYLRDMLRDFDSNLFTGGFNGEQKRLYVKRFARCTKQKEKKFRRLLDDKTEIASLCSNPLNLSILCMLITTEENQRIETRSELYSSVHTFLMKKASERMRRPLEQIEADIIRPLCQLSFDAYERNTVFLSNADLTTTSANAEDFCQSGYLTRKFRVSLINPAEERFVYSHKTFQEFLAARHVAEDIYDWLKAMDAEQWLQRQSFISFMLDWLPGGSMVDVLFIIVEKFAFSQEKKYFFNFPASCLLLNLLSHLKARAVILSPEMEDEIRKKSLLIINRTVECSPDHSFDYYPIHPDVIITFDTICKNMQSQHIAVNTDIEMESIGEYLIKLEECEGIRCLKIECKDDIFACRTWDAIQRGHQGSFFSFAADQLTRGNVPLASYKEDSNDFLRLALEQCLGKDVRGLEFCDSSWNRESVLRAVENKPLTTLKIEPLAFNHICSEILVQLCSNPQLKILHIPGVDSAHRTQLLSQLSHLDALDELYLFVNDVNSMSSQDILFYEQILKKNKMWKLTINAISDELSSVLCSTIPTMTSLKKLKLHDGRFNFWIPADDQLQLQSFHLSSVSLNLESFINLCELIAKWKSLTTLKLSEIEIAGDDPESIHLRQLFAAIANCQRLNKLSLDGMEIGDDVEDQLSQMLQSLQQLEHLDLWTNNLSPRVKGRIEQFEQQRERRFDIDPFGPYYDPYYVNAVVGCS</sequence>
<evidence type="ECO:0000256" key="2">
    <source>
        <dbReference type="ARBA" id="ARBA00022490"/>
    </source>
</evidence>
<dbReference type="Pfam" id="PF05729">
    <property type="entry name" value="NACHT"/>
    <property type="match status" value="1"/>
</dbReference>
<reference evidence="9 11" key="2">
    <citation type="journal article" date="2013" name="Nature">
        <title>Insights into bilaterian evolution from three spiralian genomes.</title>
        <authorList>
            <person name="Simakov O."/>
            <person name="Marletaz F."/>
            <person name="Cho S.J."/>
            <person name="Edsinger-Gonzales E."/>
            <person name="Havlak P."/>
            <person name="Hellsten U."/>
            <person name="Kuo D.H."/>
            <person name="Larsson T."/>
            <person name="Lv J."/>
            <person name="Arendt D."/>
            <person name="Savage R."/>
            <person name="Osoegawa K."/>
            <person name="de Jong P."/>
            <person name="Grimwood J."/>
            <person name="Chapman J.A."/>
            <person name="Shapiro H."/>
            <person name="Aerts A."/>
            <person name="Otillar R.P."/>
            <person name="Terry A.Y."/>
            <person name="Boore J.L."/>
            <person name="Grigoriev I.V."/>
            <person name="Lindberg D.R."/>
            <person name="Seaver E.C."/>
            <person name="Weisblat D.A."/>
            <person name="Putnam N.H."/>
            <person name="Rokhsar D.S."/>
        </authorList>
    </citation>
    <scope>NUCLEOTIDE SEQUENCE</scope>
    <source>
        <strain evidence="9 11">I ESC-2004</strain>
    </source>
</reference>
<keyword evidence="5" id="KW-0067">ATP-binding</keyword>
<dbReference type="OrthoDB" id="120976at2759"/>
<evidence type="ECO:0000259" key="8">
    <source>
        <dbReference type="PROSITE" id="PS50837"/>
    </source>
</evidence>
<dbReference type="Pfam" id="PF00619">
    <property type="entry name" value="CARD"/>
    <property type="match status" value="1"/>
</dbReference>
<evidence type="ECO:0000256" key="1">
    <source>
        <dbReference type="ARBA" id="ARBA00004496"/>
    </source>
</evidence>
<dbReference type="EMBL" id="KB310543">
    <property type="protein sequence ID" value="ELT91370.1"/>
    <property type="molecule type" value="Genomic_DNA"/>
</dbReference>
<dbReference type="AlphaFoldDB" id="R7TJU9"/>
<organism evidence="9">
    <name type="scientific">Capitella teleta</name>
    <name type="common">Polychaete worm</name>
    <dbReference type="NCBI Taxonomy" id="283909"/>
    <lineage>
        <taxon>Eukaryota</taxon>
        <taxon>Metazoa</taxon>
        <taxon>Spiralia</taxon>
        <taxon>Lophotrochozoa</taxon>
        <taxon>Annelida</taxon>
        <taxon>Polychaeta</taxon>
        <taxon>Sedentaria</taxon>
        <taxon>Scolecida</taxon>
        <taxon>Capitellidae</taxon>
        <taxon>Capitella</taxon>
    </lineage>
</organism>
<dbReference type="InterPro" id="IPR001315">
    <property type="entry name" value="CARD"/>
</dbReference>
<dbReference type="GO" id="GO:0005737">
    <property type="term" value="C:cytoplasm"/>
    <property type="evidence" value="ECO:0007669"/>
    <property type="project" value="UniProtKB-SubCell"/>
</dbReference>
<dbReference type="EnsemblMetazoa" id="CapteT201949">
    <property type="protein sequence ID" value="CapteP201949"/>
    <property type="gene ID" value="CapteG201949"/>
</dbReference>
<dbReference type="InterPro" id="IPR027417">
    <property type="entry name" value="P-loop_NTPase"/>
</dbReference>
<dbReference type="Gene3D" id="3.80.10.10">
    <property type="entry name" value="Ribonuclease Inhibitor"/>
    <property type="match status" value="1"/>
</dbReference>
<dbReference type="SUPFAM" id="SSF47986">
    <property type="entry name" value="DEATH domain"/>
    <property type="match status" value="1"/>
</dbReference>
<accession>R7TJU9</accession>
<dbReference type="PANTHER" id="PTHR46844:SF1">
    <property type="entry name" value="SLR5058 PROTEIN"/>
    <property type="match status" value="1"/>
</dbReference>
<dbReference type="CDD" id="cd01671">
    <property type="entry name" value="CARD"/>
    <property type="match status" value="1"/>
</dbReference>
<keyword evidence="11" id="KW-1185">Reference proteome</keyword>
<keyword evidence="6" id="KW-0391">Immunity</keyword>
<evidence type="ECO:0000256" key="3">
    <source>
        <dbReference type="ARBA" id="ARBA00022588"/>
    </source>
</evidence>
<feature type="domain" description="NACHT" evidence="8">
    <location>
        <begin position="218"/>
        <end position="342"/>
    </location>
</feature>
<evidence type="ECO:0000313" key="11">
    <source>
        <dbReference type="Proteomes" id="UP000014760"/>
    </source>
</evidence>
<dbReference type="InterPro" id="IPR011029">
    <property type="entry name" value="DEATH-like_dom_sf"/>
</dbReference>
<name>R7TJU9_CAPTE</name>
<dbReference type="Gene3D" id="3.40.50.300">
    <property type="entry name" value="P-loop containing nucleotide triphosphate hydrolases"/>
    <property type="match status" value="1"/>
</dbReference>
<reference evidence="11" key="1">
    <citation type="submission" date="2012-12" db="EMBL/GenBank/DDBJ databases">
        <authorList>
            <person name="Hellsten U."/>
            <person name="Grimwood J."/>
            <person name="Chapman J.A."/>
            <person name="Shapiro H."/>
            <person name="Aerts A."/>
            <person name="Otillar R.P."/>
            <person name="Terry A.Y."/>
            <person name="Boore J.L."/>
            <person name="Simakov O."/>
            <person name="Marletaz F."/>
            <person name="Cho S.-J."/>
            <person name="Edsinger-Gonzales E."/>
            <person name="Havlak P."/>
            <person name="Kuo D.-H."/>
            <person name="Larsson T."/>
            <person name="Lv J."/>
            <person name="Arendt D."/>
            <person name="Savage R."/>
            <person name="Osoegawa K."/>
            <person name="de Jong P."/>
            <person name="Lindberg D.R."/>
            <person name="Seaver E.C."/>
            <person name="Weisblat D.A."/>
            <person name="Putnam N.H."/>
            <person name="Grigoriev I.V."/>
            <person name="Rokhsar D.S."/>
        </authorList>
    </citation>
    <scope>NUCLEOTIDE SEQUENCE</scope>
    <source>
        <strain evidence="11">I ESC-2004</strain>
    </source>
</reference>
<dbReference type="GO" id="GO:0045087">
    <property type="term" value="P:innate immune response"/>
    <property type="evidence" value="ECO:0007669"/>
    <property type="project" value="UniProtKB-KW"/>
</dbReference>
<comment type="subcellular location">
    <subcellularLocation>
        <location evidence="1">Cytoplasm</location>
    </subcellularLocation>
</comment>
<evidence type="ECO:0000313" key="10">
    <source>
        <dbReference type="EnsemblMetazoa" id="CapteP201949"/>
    </source>
</evidence>
<dbReference type="InterPro" id="IPR032675">
    <property type="entry name" value="LRR_dom_sf"/>
</dbReference>
<feature type="domain" description="CARD" evidence="7">
    <location>
        <begin position="3"/>
        <end position="82"/>
    </location>
</feature>
<dbReference type="OMA" id="WASEICQ"/>
<protein>
    <recommendedName>
        <fullName evidence="12">CARD domain-containing protein</fullName>
    </recommendedName>
</protein>
<dbReference type="HOGENOM" id="CLU_009460_0_0_1"/>
<keyword evidence="3" id="KW-0399">Innate immunity</keyword>
<dbReference type="GO" id="GO:0005524">
    <property type="term" value="F:ATP binding"/>
    <property type="evidence" value="ECO:0007669"/>
    <property type="project" value="UniProtKB-KW"/>
</dbReference>
<reference evidence="10" key="3">
    <citation type="submission" date="2015-06" db="UniProtKB">
        <authorList>
            <consortium name="EnsemblMetazoa"/>
        </authorList>
    </citation>
    <scope>IDENTIFICATION</scope>
</reference>
<dbReference type="Proteomes" id="UP000014760">
    <property type="component" value="Unassembled WGS sequence"/>
</dbReference>
<dbReference type="Gene3D" id="1.10.533.10">
    <property type="entry name" value="Death Domain, Fas"/>
    <property type="match status" value="1"/>
</dbReference>
<evidence type="ECO:0008006" key="12">
    <source>
        <dbReference type="Google" id="ProtNLM"/>
    </source>
</evidence>
<dbReference type="PROSITE" id="PS50837">
    <property type="entry name" value="NACHT"/>
    <property type="match status" value="1"/>
</dbReference>
<evidence type="ECO:0000256" key="5">
    <source>
        <dbReference type="ARBA" id="ARBA00022840"/>
    </source>
</evidence>